<evidence type="ECO:0000256" key="2">
    <source>
        <dbReference type="ARBA" id="ARBA00022448"/>
    </source>
</evidence>
<evidence type="ECO:0000256" key="5">
    <source>
        <dbReference type="SAM" id="Coils"/>
    </source>
</evidence>
<dbReference type="InterPro" id="IPR028258">
    <property type="entry name" value="Sec3-PIP2_bind"/>
</dbReference>
<keyword evidence="2" id="KW-0813">Transport</keyword>
<evidence type="ECO:0000256" key="3">
    <source>
        <dbReference type="ARBA" id="ARBA00022483"/>
    </source>
</evidence>
<feature type="compositionally biased region" description="Basic and acidic residues" evidence="6">
    <location>
        <begin position="584"/>
        <end position="598"/>
    </location>
</feature>
<dbReference type="Gene3D" id="2.30.29.90">
    <property type="match status" value="1"/>
</dbReference>
<sequence>MDGMNRFPRGGGLPSGPASGMRPQQRPGVPPQSSISPPPAPLNGGTMTRAERFEDEKSRIIESLFTKTDETGQLAESYITHIRVTEDAQYPQTPHPPDSPTANKERMIIVSVKNTGRVRMHKARENGNRTFSIGKTWSLDDLSAIQSWQFYTPRGVEESQLKEWAGETGFTVTLAKPYFWQGGTAKEKEFFIQSLVKIYKKYTKGQVPELIGFPPRELEAMAGSPAPQSRGPSGPSPSRAPQPPPFSPDRNRGPSFVESPRGPPDSPYSPTPQTPDTIANQSLPPMRNNRGPISTPQPSPGFQPRAPSAQSQTPSDNSAYGMKPDPLRQPRAQISRDEDLRQVPSREQLRPMGVPGPARLTPQSSRDFRKREGTPDSLSVSAPRQPTPERRSPSRTREESRREHPPSSNGLGIVSPVSDYRGQNGSLGSERAETRPPLAVVNGDYGSQTSLNGSATLVNEPAGQPIPERKRPPMMSPQSNGSQASFYKSPPSQTSTPPILSPNMRRDIVSPPARETSTDSVSKAMPGAFVTSPPPDEVERDGLLPGPLQPSGKQDFPKRTLETIQSEAEPSPAVKPPVAEMTAEETKDQEQRDAEELARPGLGRMFGGNKKTAQNLFKSAAKAYGAFVPRAGGAGANVSGGPAAAKSGAEPDGISGVFPAPGLLRTRTDDTIRSEQSQNSIQATPTSANGTPNDQIPDPIPQVTVSSPLSPEKESDQTQALEQAVAEQTPKSNGQQVKAKVADEEAARRKKRRSAQQTKYLSLLGIDSSVIDNRGLDFESMLDDFGWGTSVFKAKSIDVLEADIRREISRVEAGSWLGHLEQKDERVESVERLLEKAVAEVDELEGLLTLYSVELGSLNEDIAFIEAQSQGLQVQTANQKLLQTELTSLIDTISIQPDQLAALRRASPGNPEGLESIERVLLMLYKAMVTIDPAIRQGVATSNGANGVATNELSTMTALQEKGDAYLAESAMFLKRMTQFLDMQFGAAMLDTKDHISRGNPDPKLSVEAHDIARNQLWQFGPLLLFAKEIDVSSWDSLMKAYQARARDVYQPEIRDNFQLWMKLARKPTGDEQELLFTFNEKEDAGVSGITANARKMTVKRSATLAKGLRNVSGDKARGDAQSGSMWPFEVFAAALDEATPLISTEQNFFVDFFHATSKQNMDFTDAVTAAPPEARRGTNIRLRKPVEPDRAMAKRVADGMTEIYSFFPTELQNMMDWGIKADPLQGIGIMHALHRAIVSFDDTNQDFLTRTLTTLATRLTGLWMKFVEEQIKAIEETKVKIKKRKGVIGFIKIFPNFSAAIENMLPSSAEEPATSSEVRAMVDTAYGRMNKAMFESLRVIAKDSRNLAGAQPLASGDPEDKEALNYHILLIENMNHYIEEVDERDDTVLMEGRIEAKDEMAEHLNMYVDAVIRRPLGKVIDFIETLDHATSTLPAGTPPSALSTRPSTSHSTFRKLLSANDSKELRRGIEGLRKRIDKHFGNVDGSDELGLSRELVGKVLLACEHAYLEVFRRVQDFGREVYEGEEGVAVLGNREEVGRWFRGGR</sequence>
<feature type="compositionally biased region" description="Polar residues" evidence="6">
    <location>
        <begin position="476"/>
        <end position="498"/>
    </location>
</feature>
<feature type="region of interest" description="Disordered" evidence="6">
    <location>
        <begin position="1"/>
        <end position="52"/>
    </location>
</feature>
<feature type="coiled-coil region" evidence="5">
    <location>
        <begin position="820"/>
        <end position="847"/>
    </location>
</feature>
<dbReference type="GO" id="GO:0005546">
    <property type="term" value="F:phosphatidylinositol-4,5-bisphosphate binding"/>
    <property type="evidence" value="ECO:0007669"/>
    <property type="project" value="TreeGrafter"/>
</dbReference>
<dbReference type="Pfam" id="PF09763">
    <property type="entry name" value="Sec3_CC"/>
    <property type="match status" value="1"/>
</dbReference>
<dbReference type="PANTHER" id="PTHR16092">
    <property type="entry name" value="SEC3/SYNTAXIN-RELATED"/>
    <property type="match status" value="1"/>
</dbReference>
<gene>
    <name evidence="8" type="ORF">EJ08DRAFT_733035</name>
</gene>
<dbReference type="GO" id="GO:0006887">
    <property type="term" value="P:exocytosis"/>
    <property type="evidence" value="ECO:0007669"/>
    <property type="project" value="UniProtKB-KW"/>
</dbReference>
<dbReference type="Pfam" id="PF15277">
    <property type="entry name" value="Sec3-PIP2_bind"/>
    <property type="match status" value="1"/>
</dbReference>
<evidence type="ECO:0000313" key="8">
    <source>
        <dbReference type="EMBL" id="KAF2431636.1"/>
    </source>
</evidence>
<feature type="compositionally biased region" description="Pro residues" evidence="6">
    <location>
        <begin position="261"/>
        <end position="273"/>
    </location>
</feature>
<dbReference type="PANTHER" id="PTHR16092:SF14">
    <property type="entry name" value="EXOCYST COMPLEX COMPONENT 1 ISOFORM X1"/>
    <property type="match status" value="1"/>
</dbReference>
<dbReference type="FunFam" id="2.30.29.90:FF:000003">
    <property type="entry name" value="Exocyst complex component Sec3"/>
    <property type="match status" value="1"/>
</dbReference>
<proteinExistence type="inferred from homology"/>
<dbReference type="SMART" id="SM01313">
    <property type="entry name" value="Sec3-PIP2_bind"/>
    <property type="match status" value="1"/>
</dbReference>
<evidence type="ECO:0000256" key="4">
    <source>
        <dbReference type="ARBA" id="ARBA00023054"/>
    </source>
</evidence>
<dbReference type="OrthoDB" id="27109at2759"/>
<feature type="domain" description="Exocyst complex component Sec3 PIP2-binding N-terminal" evidence="7">
    <location>
        <begin position="101"/>
        <end position="202"/>
    </location>
</feature>
<evidence type="ECO:0000256" key="6">
    <source>
        <dbReference type="SAM" id="MobiDB-lite"/>
    </source>
</evidence>
<protein>
    <recommendedName>
        <fullName evidence="7">Exocyst complex component Sec3 PIP2-binding N-terminal domain-containing protein</fullName>
    </recommendedName>
</protein>
<accession>A0A9P4NUY1</accession>
<dbReference type="GO" id="GO:0000145">
    <property type="term" value="C:exocyst"/>
    <property type="evidence" value="ECO:0007669"/>
    <property type="project" value="InterPro"/>
</dbReference>
<feature type="compositionally biased region" description="Polar residues" evidence="6">
    <location>
        <begin position="274"/>
        <end position="283"/>
    </location>
</feature>
<feature type="compositionally biased region" description="Polar residues" evidence="6">
    <location>
        <begin position="445"/>
        <end position="457"/>
    </location>
</feature>
<keyword evidence="4 5" id="KW-0175">Coiled coil</keyword>
<feature type="compositionally biased region" description="Pro residues" evidence="6">
    <location>
        <begin position="234"/>
        <end position="247"/>
    </location>
</feature>
<reference evidence="8" key="1">
    <citation type="journal article" date="2020" name="Stud. Mycol.">
        <title>101 Dothideomycetes genomes: a test case for predicting lifestyles and emergence of pathogens.</title>
        <authorList>
            <person name="Haridas S."/>
            <person name="Albert R."/>
            <person name="Binder M."/>
            <person name="Bloem J."/>
            <person name="Labutti K."/>
            <person name="Salamov A."/>
            <person name="Andreopoulos B."/>
            <person name="Baker S."/>
            <person name="Barry K."/>
            <person name="Bills G."/>
            <person name="Bluhm B."/>
            <person name="Cannon C."/>
            <person name="Castanera R."/>
            <person name="Culley D."/>
            <person name="Daum C."/>
            <person name="Ezra D."/>
            <person name="Gonzalez J."/>
            <person name="Henrissat B."/>
            <person name="Kuo A."/>
            <person name="Liang C."/>
            <person name="Lipzen A."/>
            <person name="Lutzoni F."/>
            <person name="Magnuson J."/>
            <person name="Mondo S."/>
            <person name="Nolan M."/>
            <person name="Ohm R."/>
            <person name="Pangilinan J."/>
            <person name="Park H.-J."/>
            <person name="Ramirez L."/>
            <person name="Alfaro M."/>
            <person name="Sun H."/>
            <person name="Tritt A."/>
            <person name="Yoshinaga Y."/>
            <person name="Zwiers L.-H."/>
            <person name="Turgeon B."/>
            <person name="Goodwin S."/>
            <person name="Spatafora J."/>
            <person name="Crous P."/>
            <person name="Grigoriev I."/>
        </authorList>
    </citation>
    <scope>NUCLEOTIDE SEQUENCE</scope>
    <source>
        <strain evidence="8">CBS 130266</strain>
    </source>
</reference>
<feature type="region of interest" description="Disordered" evidence="6">
    <location>
        <begin position="630"/>
        <end position="753"/>
    </location>
</feature>
<dbReference type="InterPro" id="IPR019160">
    <property type="entry name" value="Sec3_CC"/>
</dbReference>
<keyword evidence="3" id="KW-0268">Exocytosis</keyword>
<comment type="similarity">
    <text evidence="1">Belongs to the SEC3 family.</text>
</comment>
<keyword evidence="9" id="KW-1185">Reference proteome</keyword>
<feature type="compositionally biased region" description="Low complexity" evidence="6">
    <location>
        <begin position="224"/>
        <end position="233"/>
    </location>
</feature>
<dbReference type="GO" id="GO:0005886">
    <property type="term" value="C:plasma membrane"/>
    <property type="evidence" value="ECO:0007669"/>
    <property type="project" value="TreeGrafter"/>
</dbReference>
<dbReference type="CDD" id="cd13315">
    <property type="entry name" value="PH_Sec3"/>
    <property type="match status" value="1"/>
</dbReference>
<dbReference type="Pfam" id="PF20654">
    <property type="entry name" value="Sec3_C-term"/>
    <property type="match status" value="1"/>
</dbReference>
<comment type="caution">
    <text evidence="8">The sequence shown here is derived from an EMBL/GenBank/DDBJ whole genome shotgun (WGS) entry which is preliminary data.</text>
</comment>
<feature type="compositionally biased region" description="Basic and acidic residues" evidence="6">
    <location>
        <begin position="387"/>
        <end position="405"/>
    </location>
</feature>
<organism evidence="8 9">
    <name type="scientific">Tothia fuscella</name>
    <dbReference type="NCBI Taxonomy" id="1048955"/>
    <lineage>
        <taxon>Eukaryota</taxon>
        <taxon>Fungi</taxon>
        <taxon>Dikarya</taxon>
        <taxon>Ascomycota</taxon>
        <taxon>Pezizomycotina</taxon>
        <taxon>Dothideomycetes</taxon>
        <taxon>Pleosporomycetidae</taxon>
        <taxon>Venturiales</taxon>
        <taxon>Cylindrosympodiaceae</taxon>
        <taxon>Tothia</taxon>
    </lineage>
</organism>
<feature type="compositionally biased region" description="Polar residues" evidence="6">
    <location>
        <begin position="308"/>
        <end position="318"/>
    </location>
</feature>
<evidence type="ECO:0000256" key="1">
    <source>
        <dbReference type="ARBA" id="ARBA00006518"/>
    </source>
</evidence>
<dbReference type="Proteomes" id="UP000800235">
    <property type="component" value="Unassembled WGS sequence"/>
</dbReference>
<evidence type="ECO:0000313" key="9">
    <source>
        <dbReference type="Proteomes" id="UP000800235"/>
    </source>
</evidence>
<feature type="region of interest" description="Disordered" evidence="6">
    <location>
        <begin position="219"/>
        <end position="608"/>
    </location>
</feature>
<dbReference type="EMBL" id="MU007030">
    <property type="protein sequence ID" value="KAF2431636.1"/>
    <property type="molecule type" value="Genomic_DNA"/>
</dbReference>
<dbReference type="GO" id="GO:0006893">
    <property type="term" value="P:Golgi to plasma membrane transport"/>
    <property type="evidence" value="ECO:0007669"/>
    <property type="project" value="TreeGrafter"/>
</dbReference>
<evidence type="ECO:0000259" key="7">
    <source>
        <dbReference type="SMART" id="SM01313"/>
    </source>
</evidence>
<feature type="compositionally biased region" description="Polar residues" evidence="6">
    <location>
        <begin position="674"/>
        <end position="694"/>
    </location>
</feature>
<dbReference type="InterPro" id="IPR048628">
    <property type="entry name" value="Sec3_C"/>
</dbReference>
<name>A0A9P4NUY1_9PEZI</name>